<proteinExistence type="predicted"/>
<name>A0A4U1DBS5_9BACI</name>
<gene>
    <name evidence="4" type="ORF">FA727_09190</name>
</gene>
<feature type="domain" description="Cell wall elongation regulator TseB-like" evidence="3">
    <location>
        <begin position="37"/>
        <end position="80"/>
    </location>
</feature>
<dbReference type="Proteomes" id="UP000307756">
    <property type="component" value="Unassembled WGS sequence"/>
</dbReference>
<dbReference type="InterPro" id="IPR041401">
    <property type="entry name" value="TseB-like_dom"/>
</dbReference>
<dbReference type="InterPro" id="IPR025711">
    <property type="entry name" value="PepSY"/>
</dbReference>
<dbReference type="OrthoDB" id="2381181at2"/>
<evidence type="ECO:0000313" key="5">
    <source>
        <dbReference type="Proteomes" id="UP000307756"/>
    </source>
</evidence>
<dbReference type="RefSeq" id="WP_136830593.1">
    <property type="nucleotide sequence ID" value="NZ_SWBM01000001.1"/>
</dbReference>
<dbReference type="AlphaFoldDB" id="A0A4U1DBS5"/>
<keyword evidence="1" id="KW-0812">Transmembrane</keyword>
<protein>
    <submittedName>
        <fullName evidence="4">Peptidase</fullName>
    </submittedName>
</protein>
<dbReference type="Pfam" id="PF03413">
    <property type="entry name" value="PepSY"/>
    <property type="match status" value="1"/>
</dbReference>
<evidence type="ECO:0000259" key="2">
    <source>
        <dbReference type="Pfam" id="PF03413"/>
    </source>
</evidence>
<reference evidence="4 5" key="1">
    <citation type="journal article" date="2011" name="J. Microbiol.">
        <title>Bacillus kyonggiensis sp. nov., isolated from soil of a lettuce field.</title>
        <authorList>
            <person name="Dong K."/>
            <person name="Lee S."/>
        </authorList>
    </citation>
    <scope>NUCLEOTIDE SEQUENCE [LARGE SCALE GENOMIC DNA]</scope>
    <source>
        <strain evidence="4 5">NB22</strain>
    </source>
</reference>
<evidence type="ECO:0000259" key="3">
    <source>
        <dbReference type="Pfam" id="PF17881"/>
    </source>
</evidence>
<dbReference type="Gene3D" id="3.10.450.40">
    <property type="match status" value="2"/>
</dbReference>
<dbReference type="SUPFAM" id="SSF54403">
    <property type="entry name" value="Cystatin/monellin"/>
    <property type="match status" value="2"/>
</dbReference>
<sequence length="159" mass="18402">MKKWIWIASIVLLICLGIGINIYINALEPLNSAQKTAEEIALKETVIETVTDFSIYNGSSSYYVVKGTNKAGDPLIAWIPEKKDKNKIIVRNEKYGISKEEAVQKLYENKNPDEIITVKLGMENNIPLWEIYYRSNDDQINYYYIDFKTGEWLKDIQNL</sequence>
<feature type="transmembrane region" description="Helical" evidence="1">
    <location>
        <begin position="6"/>
        <end position="24"/>
    </location>
</feature>
<dbReference type="EMBL" id="SWBM01000001">
    <property type="protein sequence ID" value="TKC19688.1"/>
    <property type="molecule type" value="Genomic_DNA"/>
</dbReference>
<keyword evidence="1" id="KW-0472">Membrane</keyword>
<dbReference type="Pfam" id="PF17881">
    <property type="entry name" value="TseB"/>
    <property type="match status" value="1"/>
</dbReference>
<evidence type="ECO:0000313" key="4">
    <source>
        <dbReference type="EMBL" id="TKC19688.1"/>
    </source>
</evidence>
<comment type="caution">
    <text evidence="4">The sequence shown here is derived from an EMBL/GenBank/DDBJ whole genome shotgun (WGS) entry which is preliminary data.</text>
</comment>
<evidence type="ECO:0000256" key="1">
    <source>
        <dbReference type="SAM" id="Phobius"/>
    </source>
</evidence>
<keyword evidence="5" id="KW-1185">Reference proteome</keyword>
<feature type="domain" description="PepSY" evidence="2">
    <location>
        <begin position="97"/>
        <end position="154"/>
    </location>
</feature>
<keyword evidence="1" id="KW-1133">Transmembrane helix</keyword>
<dbReference type="InterPro" id="IPR046350">
    <property type="entry name" value="Cystatin_sf"/>
</dbReference>
<accession>A0A4U1DBS5</accession>
<organism evidence="4 5">
    <name type="scientific">Robertmurraya kyonggiensis</name>
    <dbReference type="NCBI Taxonomy" id="1037680"/>
    <lineage>
        <taxon>Bacteria</taxon>
        <taxon>Bacillati</taxon>
        <taxon>Bacillota</taxon>
        <taxon>Bacilli</taxon>
        <taxon>Bacillales</taxon>
        <taxon>Bacillaceae</taxon>
        <taxon>Robertmurraya</taxon>
    </lineage>
</organism>